<reference evidence="2 3" key="1">
    <citation type="journal article" date="2019" name="Nat. Ecol. Evol.">
        <title>Megaphylogeny resolves global patterns of mushroom evolution.</title>
        <authorList>
            <person name="Varga T."/>
            <person name="Krizsan K."/>
            <person name="Foldi C."/>
            <person name="Dima B."/>
            <person name="Sanchez-Garcia M."/>
            <person name="Sanchez-Ramirez S."/>
            <person name="Szollosi G.J."/>
            <person name="Szarkandi J.G."/>
            <person name="Papp V."/>
            <person name="Albert L."/>
            <person name="Andreopoulos W."/>
            <person name="Angelini C."/>
            <person name="Antonin V."/>
            <person name="Barry K.W."/>
            <person name="Bougher N.L."/>
            <person name="Buchanan P."/>
            <person name="Buyck B."/>
            <person name="Bense V."/>
            <person name="Catcheside P."/>
            <person name="Chovatia M."/>
            <person name="Cooper J."/>
            <person name="Damon W."/>
            <person name="Desjardin D."/>
            <person name="Finy P."/>
            <person name="Geml J."/>
            <person name="Haridas S."/>
            <person name="Hughes K."/>
            <person name="Justo A."/>
            <person name="Karasinski D."/>
            <person name="Kautmanova I."/>
            <person name="Kiss B."/>
            <person name="Kocsube S."/>
            <person name="Kotiranta H."/>
            <person name="LaButti K.M."/>
            <person name="Lechner B.E."/>
            <person name="Liimatainen K."/>
            <person name="Lipzen A."/>
            <person name="Lukacs Z."/>
            <person name="Mihaltcheva S."/>
            <person name="Morgado L.N."/>
            <person name="Niskanen T."/>
            <person name="Noordeloos M.E."/>
            <person name="Ohm R.A."/>
            <person name="Ortiz-Santana B."/>
            <person name="Ovrebo C."/>
            <person name="Racz N."/>
            <person name="Riley R."/>
            <person name="Savchenko A."/>
            <person name="Shiryaev A."/>
            <person name="Soop K."/>
            <person name="Spirin V."/>
            <person name="Szebenyi C."/>
            <person name="Tomsovsky M."/>
            <person name="Tulloss R.E."/>
            <person name="Uehling J."/>
            <person name="Grigoriev I.V."/>
            <person name="Vagvolgyi C."/>
            <person name="Papp T."/>
            <person name="Martin F.M."/>
            <person name="Miettinen O."/>
            <person name="Hibbett D.S."/>
            <person name="Nagy L.G."/>
        </authorList>
    </citation>
    <scope>NUCLEOTIDE SEQUENCE [LARGE SCALE GENOMIC DNA]</scope>
    <source>
        <strain evidence="2 3">CBS 166.37</strain>
    </source>
</reference>
<evidence type="ECO:0000313" key="3">
    <source>
        <dbReference type="Proteomes" id="UP000308652"/>
    </source>
</evidence>
<dbReference type="Proteomes" id="UP000308652">
    <property type="component" value="Unassembled WGS sequence"/>
</dbReference>
<sequence length="451" mass="50016">MSALPSKDMPCNIEDIAQFNKRLQVELVAFKDAERHWVEETAICAKVMKRKKNMKGGSTSSKNATKVARDHAGKLIEKTRNSVLSEHTGSPSHEDSISSIHHLASEEIQNMENNLSSPSREHLEIIHSSALGEELREHSPVCHSALGRSQNGDNDSSLCLREQLESHIHNSASRRGSQSQQLDLANELPGSKATMEALGDNLSGDSQQLDTPTATTEVKINAVKAMVEACATILSDSLNCLAAGPNSKPEAEASSSLDDLQQELKLEEKAQEIDRELVCQIEALQNARSKLNEAYKSCGQWNLLIHKKQACRCMCKAMRTKVEKLERVLHLLLLKRKRTEDAETKGQKKTKGEPAKPNEQSKWEEMEDKDKNELKGGFFFLGSSLNWPPRSIMAVQRSGKAHIQQIAKGSGMYIDGMRAMVEGIAFKQNTAAEPPARFLLCKLHVHSMYTS</sequence>
<evidence type="ECO:0000256" key="1">
    <source>
        <dbReference type="SAM" id="MobiDB-lite"/>
    </source>
</evidence>
<accession>A0A5C3LPW9</accession>
<name>A0A5C3LPW9_9AGAR</name>
<organism evidence="2 3">
    <name type="scientific">Crucibulum laeve</name>
    <dbReference type="NCBI Taxonomy" id="68775"/>
    <lineage>
        <taxon>Eukaryota</taxon>
        <taxon>Fungi</taxon>
        <taxon>Dikarya</taxon>
        <taxon>Basidiomycota</taxon>
        <taxon>Agaricomycotina</taxon>
        <taxon>Agaricomycetes</taxon>
        <taxon>Agaricomycetidae</taxon>
        <taxon>Agaricales</taxon>
        <taxon>Agaricineae</taxon>
        <taxon>Nidulariaceae</taxon>
        <taxon>Crucibulum</taxon>
    </lineage>
</organism>
<protein>
    <submittedName>
        <fullName evidence="2">Uncharacterized protein</fullName>
    </submittedName>
</protein>
<feature type="region of interest" description="Disordered" evidence="1">
    <location>
        <begin position="340"/>
        <end position="367"/>
    </location>
</feature>
<dbReference type="AlphaFoldDB" id="A0A5C3LPW9"/>
<gene>
    <name evidence="2" type="ORF">BDQ12DRAFT_669438</name>
</gene>
<dbReference type="EMBL" id="ML213632">
    <property type="protein sequence ID" value="TFK34368.1"/>
    <property type="molecule type" value="Genomic_DNA"/>
</dbReference>
<evidence type="ECO:0000313" key="2">
    <source>
        <dbReference type="EMBL" id="TFK34368.1"/>
    </source>
</evidence>
<proteinExistence type="predicted"/>
<keyword evidence="3" id="KW-1185">Reference proteome</keyword>